<dbReference type="Pfam" id="PF05648">
    <property type="entry name" value="PEX11"/>
    <property type="match status" value="1"/>
</dbReference>
<evidence type="ECO:0000256" key="3">
    <source>
        <dbReference type="ARBA" id="ARBA00023140"/>
    </source>
</evidence>
<evidence type="ECO:0000313" key="7">
    <source>
        <dbReference type="RefSeq" id="XP_032060508.1"/>
    </source>
</evidence>
<dbReference type="InParanoid" id="A0A6J3EGQ4"/>
<gene>
    <name evidence="7" type="primary">PEX11B</name>
</gene>
<dbReference type="CTD" id="8799"/>
<dbReference type="GO" id="GO:0016559">
    <property type="term" value="P:peroxisome fission"/>
    <property type="evidence" value="ECO:0007669"/>
    <property type="project" value="InterPro"/>
</dbReference>
<keyword evidence="5" id="KW-0812">Transmembrane</keyword>
<evidence type="ECO:0000256" key="2">
    <source>
        <dbReference type="ARBA" id="ARBA00023136"/>
    </source>
</evidence>
<keyword evidence="3" id="KW-0576">Peroxisome</keyword>
<dbReference type="AlphaFoldDB" id="A0A6J3EGQ4"/>
<keyword evidence="5" id="KW-1133">Transmembrane helix</keyword>
<dbReference type="Proteomes" id="UP000504639">
    <property type="component" value="Chromosome 28"/>
</dbReference>
<evidence type="ECO:0000256" key="5">
    <source>
        <dbReference type="SAM" id="Phobius"/>
    </source>
</evidence>
<organism evidence="6 7">
    <name type="scientific">Aythya fuligula</name>
    <name type="common">Tufted duck</name>
    <name type="synonym">Anas fuligula</name>
    <dbReference type="NCBI Taxonomy" id="219594"/>
    <lineage>
        <taxon>Eukaryota</taxon>
        <taxon>Metazoa</taxon>
        <taxon>Chordata</taxon>
        <taxon>Craniata</taxon>
        <taxon>Vertebrata</taxon>
        <taxon>Euteleostomi</taxon>
        <taxon>Archelosauria</taxon>
        <taxon>Archosauria</taxon>
        <taxon>Dinosauria</taxon>
        <taxon>Saurischia</taxon>
        <taxon>Theropoda</taxon>
        <taxon>Coelurosauria</taxon>
        <taxon>Aves</taxon>
        <taxon>Neognathae</taxon>
        <taxon>Galloanserae</taxon>
        <taxon>Anseriformes</taxon>
        <taxon>Anatidae</taxon>
        <taxon>Aythyinae</taxon>
        <taxon>Aythya</taxon>
    </lineage>
</organism>
<proteinExistence type="predicted"/>
<keyword evidence="6" id="KW-1185">Reference proteome</keyword>
<feature type="transmembrane region" description="Helical" evidence="5">
    <location>
        <begin position="225"/>
        <end position="246"/>
    </location>
</feature>
<keyword evidence="1" id="KW-0962">Peroxisome biogenesis</keyword>
<dbReference type="RefSeq" id="XP_032060508.1">
    <property type="nucleotide sequence ID" value="XM_032204617.1"/>
</dbReference>
<comment type="subcellular location">
    <subcellularLocation>
        <location evidence="4">Peroxisome membrane</location>
    </subcellularLocation>
</comment>
<dbReference type="GeneID" id="116499775"/>
<dbReference type="KEGG" id="aful:116499775"/>
<evidence type="ECO:0000313" key="6">
    <source>
        <dbReference type="Proteomes" id="UP000504639"/>
    </source>
</evidence>
<accession>A0A6J3EGQ4</accession>
<reference evidence="7" key="1">
    <citation type="submission" date="2025-08" db="UniProtKB">
        <authorList>
            <consortium name="RefSeq"/>
        </authorList>
    </citation>
    <scope>IDENTIFICATION</scope>
    <source>
        <tissue evidence="7">Lung</tissue>
    </source>
</reference>
<evidence type="ECO:0000256" key="4">
    <source>
        <dbReference type="ARBA" id="ARBA00046271"/>
    </source>
</evidence>
<dbReference type="InterPro" id="IPR008733">
    <property type="entry name" value="PEX11"/>
</dbReference>
<name>A0A6J3EGQ4_AYTFU</name>
<dbReference type="PANTHER" id="PTHR12652:SF7">
    <property type="entry name" value="PEROXISOMAL MEMBRANE PROTEIN 11B"/>
    <property type="match status" value="1"/>
</dbReference>
<dbReference type="GO" id="GO:0005778">
    <property type="term" value="C:peroxisomal membrane"/>
    <property type="evidence" value="ECO:0007669"/>
    <property type="project" value="UniProtKB-SubCell"/>
</dbReference>
<evidence type="ECO:0000256" key="1">
    <source>
        <dbReference type="ARBA" id="ARBA00022593"/>
    </source>
</evidence>
<dbReference type="PANTHER" id="PTHR12652">
    <property type="entry name" value="PEROXISOMAL BIOGENESIS FACTOR 11"/>
    <property type="match status" value="1"/>
</dbReference>
<protein>
    <submittedName>
        <fullName evidence="7">Peroxisomal membrane protein 11B</fullName>
    </submittedName>
</protein>
<keyword evidence="2 5" id="KW-0472">Membrane</keyword>
<sequence length="250" mass="27979">MEPWVRFSAQSQARERLLRAAQYGCALAGAALRRNGASAEVLARVRQLEAHLSLGRKLLRLGGSAEALEAAKRAIHLSDAVLRFCLTLSHLNRALYLACDNVLWAGKAGLAPAVDQEKWSQRSFRYYLFALLVNLSRDAYELRVLMEREANGKRLKGTEGRQQQQQRHRAEAGLQQLGLRLQLELRLLLRVLRSNPPLLLDLLKNACDLFIPLDKLGLYRSSPAFVGLCGLASSVLSILTILHPWLKLKP</sequence>